<keyword evidence="1" id="KW-1133">Transmembrane helix</keyword>
<protein>
    <recommendedName>
        <fullName evidence="4">NADH dehydrogenase subunit 1</fullName>
    </recommendedName>
</protein>
<feature type="non-terminal residue" evidence="2">
    <location>
        <position position="52"/>
    </location>
</feature>
<name>A0ABV2ARS2_9EUKA</name>
<evidence type="ECO:0000313" key="2">
    <source>
        <dbReference type="EMBL" id="MES1922375.1"/>
    </source>
</evidence>
<dbReference type="EMBL" id="JBDODL010002687">
    <property type="protein sequence ID" value="MES1922375.1"/>
    <property type="molecule type" value="Genomic_DNA"/>
</dbReference>
<proteinExistence type="predicted"/>
<evidence type="ECO:0008006" key="4">
    <source>
        <dbReference type="Google" id="ProtNLM"/>
    </source>
</evidence>
<evidence type="ECO:0000313" key="3">
    <source>
        <dbReference type="Proteomes" id="UP001439008"/>
    </source>
</evidence>
<dbReference type="Proteomes" id="UP001439008">
    <property type="component" value="Unassembled WGS sequence"/>
</dbReference>
<comment type="caution">
    <text evidence="2">The sequence shown here is derived from an EMBL/GenBank/DDBJ whole genome shotgun (WGS) entry which is preliminary data.</text>
</comment>
<organism evidence="2 3">
    <name type="scientific">Bonamia ostreae</name>
    <dbReference type="NCBI Taxonomy" id="126728"/>
    <lineage>
        <taxon>Eukaryota</taxon>
        <taxon>Sar</taxon>
        <taxon>Rhizaria</taxon>
        <taxon>Endomyxa</taxon>
        <taxon>Ascetosporea</taxon>
        <taxon>Haplosporida</taxon>
        <taxon>Bonamia</taxon>
    </lineage>
</organism>
<keyword evidence="3" id="KW-1185">Reference proteome</keyword>
<keyword evidence="1" id="KW-0812">Transmembrane</keyword>
<keyword evidence="1" id="KW-0472">Membrane</keyword>
<sequence>MSFLSALKYFAKSIISYIINLVDSYAMLCIGLFTTSIIVFLSFSTVYLNVLY</sequence>
<gene>
    <name evidence="2" type="ORF">MHBO_003882</name>
</gene>
<reference evidence="2 3" key="1">
    <citation type="journal article" date="2024" name="BMC Biol.">
        <title>Comparative genomics of Ascetosporea gives new insight into the evolutionary basis for animal parasitism in Rhizaria.</title>
        <authorList>
            <person name="Hiltunen Thoren M."/>
            <person name="Onut-Brannstrom I."/>
            <person name="Alfjorden A."/>
            <person name="Peckova H."/>
            <person name="Swords F."/>
            <person name="Hooper C."/>
            <person name="Holzer A.S."/>
            <person name="Bass D."/>
            <person name="Burki F."/>
        </authorList>
    </citation>
    <scope>NUCLEOTIDE SEQUENCE [LARGE SCALE GENOMIC DNA]</scope>
    <source>
        <strain evidence="2">20-A016</strain>
    </source>
</reference>
<accession>A0ABV2ARS2</accession>
<evidence type="ECO:0000256" key="1">
    <source>
        <dbReference type="SAM" id="Phobius"/>
    </source>
</evidence>
<feature type="transmembrane region" description="Helical" evidence="1">
    <location>
        <begin position="25"/>
        <end position="50"/>
    </location>
</feature>